<dbReference type="AlphaFoldDB" id="A0A7X9II35"/>
<feature type="compositionally biased region" description="Basic and acidic residues" evidence="1">
    <location>
        <begin position="144"/>
        <end position="153"/>
    </location>
</feature>
<feature type="compositionally biased region" description="Basic and acidic residues" evidence="1">
    <location>
        <begin position="1"/>
        <end position="29"/>
    </location>
</feature>
<evidence type="ECO:0000256" key="1">
    <source>
        <dbReference type="SAM" id="MobiDB-lite"/>
    </source>
</evidence>
<dbReference type="Proteomes" id="UP000524246">
    <property type="component" value="Unassembled WGS sequence"/>
</dbReference>
<feature type="region of interest" description="Disordered" evidence="1">
    <location>
        <begin position="1"/>
        <end position="38"/>
    </location>
</feature>
<dbReference type="EMBL" id="JAAZON010000019">
    <property type="protein sequence ID" value="NMC61633.1"/>
    <property type="molecule type" value="Genomic_DNA"/>
</dbReference>
<reference evidence="2 3" key="1">
    <citation type="journal article" date="2020" name="Biotechnol. Biofuels">
        <title>New insights from the biogas microbiome by comprehensive genome-resolved metagenomics of nearly 1600 species originating from multiple anaerobic digesters.</title>
        <authorList>
            <person name="Campanaro S."/>
            <person name="Treu L."/>
            <person name="Rodriguez-R L.M."/>
            <person name="Kovalovszki A."/>
            <person name="Ziels R.M."/>
            <person name="Maus I."/>
            <person name="Zhu X."/>
            <person name="Kougias P.G."/>
            <person name="Basile A."/>
            <person name="Luo G."/>
            <person name="Schluter A."/>
            <person name="Konstantinidis K.T."/>
            <person name="Angelidaki I."/>
        </authorList>
    </citation>
    <scope>NUCLEOTIDE SEQUENCE [LARGE SCALE GENOMIC DNA]</scope>
    <source>
        <strain evidence="2">AS27yjCOA_65</strain>
    </source>
</reference>
<protein>
    <submittedName>
        <fullName evidence="2">Uncharacterized protein</fullName>
    </submittedName>
</protein>
<comment type="caution">
    <text evidence="2">The sequence shown here is derived from an EMBL/GenBank/DDBJ whole genome shotgun (WGS) entry which is preliminary data.</text>
</comment>
<gene>
    <name evidence="2" type="ORF">GYA55_00545</name>
</gene>
<feature type="region of interest" description="Disordered" evidence="1">
    <location>
        <begin position="121"/>
        <end position="163"/>
    </location>
</feature>
<evidence type="ECO:0000313" key="2">
    <source>
        <dbReference type="EMBL" id="NMC61633.1"/>
    </source>
</evidence>
<accession>A0A7X9II35</accession>
<proteinExistence type="predicted"/>
<name>A0A7X9II35_9DELT</name>
<evidence type="ECO:0000313" key="3">
    <source>
        <dbReference type="Proteomes" id="UP000524246"/>
    </source>
</evidence>
<sequence>MDNNEKHSNAPEKDAYEVEGVKRVLDRESSGPSAQRGEMSAAALGRILGLATVNDLNIMEGKIDLLTSKLNQLIMKMEKVLNFTTKAPTGADLERIDVQVGALKAAIQDFIAKNSNEQITPGRVGHVSQPRETAKAIVPETQSSEEKPAEQPHKKVTLSSLNT</sequence>
<organism evidence="2 3">
    <name type="scientific">SAR324 cluster bacterium</name>
    <dbReference type="NCBI Taxonomy" id="2024889"/>
    <lineage>
        <taxon>Bacteria</taxon>
        <taxon>Deltaproteobacteria</taxon>
        <taxon>SAR324 cluster</taxon>
    </lineage>
</organism>